<reference evidence="1" key="1">
    <citation type="submission" date="2023-02" db="EMBL/GenBank/DDBJ databases">
        <title>Polaribacter ponticola sp. nov., isolated from seawater.</title>
        <authorList>
            <person name="Baek J.H."/>
            <person name="Kim J.M."/>
            <person name="Choi D.G."/>
            <person name="Jeon C.O."/>
        </authorList>
    </citation>
    <scope>NUCLEOTIDE SEQUENCE</scope>
    <source>
        <strain evidence="1">MSW5</strain>
    </source>
</reference>
<sequence length="77" mass="8850">MKKIIYVIVLFYSAIIVGQNEEFNLIKLDSTWGQEVLRFPARDMDYIGVGDIRFPPEGWIKPTHTFFGLTPMLGALM</sequence>
<dbReference type="Proteomes" id="UP001151478">
    <property type="component" value="Unassembled WGS sequence"/>
</dbReference>
<gene>
    <name evidence="1" type="ORF">N5A56_014785</name>
</gene>
<protein>
    <submittedName>
        <fullName evidence="1">Uncharacterized protein</fullName>
    </submittedName>
</protein>
<proteinExistence type="predicted"/>
<organism evidence="1 2">
    <name type="scientific">Polaribacter ponticola</name>
    <dbReference type="NCBI Taxonomy" id="2978475"/>
    <lineage>
        <taxon>Bacteria</taxon>
        <taxon>Pseudomonadati</taxon>
        <taxon>Bacteroidota</taxon>
        <taxon>Flavobacteriia</taxon>
        <taxon>Flavobacteriales</taxon>
        <taxon>Flavobacteriaceae</taxon>
    </lineage>
</organism>
<keyword evidence="2" id="KW-1185">Reference proteome</keyword>
<comment type="caution">
    <text evidence="1">The sequence shown here is derived from an EMBL/GenBank/DDBJ whole genome shotgun (WGS) entry which is preliminary data.</text>
</comment>
<evidence type="ECO:0000313" key="1">
    <source>
        <dbReference type="EMBL" id="MDD7915609.1"/>
    </source>
</evidence>
<dbReference type="EMBL" id="JAOSLC020000003">
    <property type="protein sequence ID" value="MDD7915609.1"/>
    <property type="molecule type" value="Genomic_DNA"/>
</dbReference>
<evidence type="ECO:0000313" key="2">
    <source>
        <dbReference type="Proteomes" id="UP001151478"/>
    </source>
</evidence>
<accession>A0ABT5SBV5</accession>
<name>A0ABT5SBV5_9FLAO</name>
<dbReference type="RefSeq" id="WP_274270514.1">
    <property type="nucleotide sequence ID" value="NZ_JAOSLC020000003.1"/>
</dbReference>